<gene>
    <name evidence="1" type="ORF">LZD57_01100</name>
</gene>
<name>A0A9X1T3S4_9HYPH</name>
<organism evidence="1 2">
    <name type="scientific">Jiella avicenniae</name>
    <dbReference type="NCBI Taxonomy" id="2907202"/>
    <lineage>
        <taxon>Bacteria</taxon>
        <taxon>Pseudomonadati</taxon>
        <taxon>Pseudomonadota</taxon>
        <taxon>Alphaproteobacteria</taxon>
        <taxon>Hyphomicrobiales</taxon>
        <taxon>Aurantimonadaceae</taxon>
        <taxon>Jiella</taxon>
    </lineage>
</organism>
<evidence type="ECO:0000313" key="2">
    <source>
        <dbReference type="Proteomes" id="UP001139035"/>
    </source>
</evidence>
<dbReference type="AlphaFoldDB" id="A0A9X1T3S4"/>
<dbReference type="RefSeq" id="WP_233717267.1">
    <property type="nucleotide sequence ID" value="NZ_JAJUWU010000001.1"/>
</dbReference>
<protein>
    <submittedName>
        <fullName evidence="1">Uncharacterized protein</fullName>
    </submittedName>
</protein>
<sequence>MGFACPAAAAMRCFGFVGRCRDPSAASGQPARQAGDDDVAVDVVTRVAAAAKTRLAAEFAADALADRSVDERVEPADVVHAAGLCDGGPGRAVAPQRRLQFEPLAYDAVLFPPRLHLTANSGGHDFEERSEVVGCRHAGTPAEGAPASIAETGQGGDIFLQVST</sequence>
<accession>A0A9X1T3S4</accession>
<dbReference type="Proteomes" id="UP001139035">
    <property type="component" value="Unassembled WGS sequence"/>
</dbReference>
<dbReference type="EMBL" id="JAJUWU010000001">
    <property type="protein sequence ID" value="MCE7026575.1"/>
    <property type="molecule type" value="Genomic_DNA"/>
</dbReference>
<proteinExistence type="predicted"/>
<evidence type="ECO:0000313" key="1">
    <source>
        <dbReference type="EMBL" id="MCE7026575.1"/>
    </source>
</evidence>
<reference evidence="1" key="1">
    <citation type="submission" date="2022-01" db="EMBL/GenBank/DDBJ databases">
        <title>Jiella avicenniae sp. nov., a novel endophytic bacterium isolated from bark of Avicennia marina.</title>
        <authorList>
            <person name="Tuo L."/>
        </authorList>
    </citation>
    <scope>NUCLEOTIDE SEQUENCE</scope>
    <source>
        <strain evidence="1">CBK1P-4</strain>
    </source>
</reference>
<comment type="caution">
    <text evidence="1">The sequence shown here is derived from an EMBL/GenBank/DDBJ whole genome shotgun (WGS) entry which is preliminary data.</text>
</comment>
<keyword evidence="2" id="KW-1185">Reference proteome</keyword>